<dbReference type="InterPro" id="IPR017871">
    <property type="entry name" value="ABC_transporter-like_CS"/>
</dbReference>
<dbReference type="InterPro" id="IPR013563">
    <property type="entry name" value="Oligopep_ABC_C"/>
</dbReference>
<keyword evidence="7" id="KW-0472">Membrane</keyword>
<keyword evidence="3" id="KW-0813">Transport</keyword>
<name>A0A2H5EW75_9RHOB</name>
<keyword evidence="5" id="KW-0547">Nucleotide-binding</keyword>
<dbReference type="InterPro" id="IPR050388">
    <property type="entry name" value="ABC_Ni/Peptide_Import"/>
</dbReference>
<dbReference type="GO" id="GO:0016887">
    <property type="term" value="F:ATP hydrolysis activity"/>
    <property type="evidence" value="ECO:0007669"/>
    <property type="project" value="InterPro"/>
</dbReference>
<dbReference type="Proteomes" id="UP000234530">
    <property type="component" value="Chromosome"/>
</dbReference>
<dbReference type="GO" id="GO:0005524">
    <property type="term" value="F:ATP binding"/>
    <property type="evidence" value="ECO:0007669"/>
    <property type="project" value="UniProtKB-KW"/>
</dbReference>
<evidence type="ECO:0000313" key="10">
    <source>
        <dbReference type="Proteomes" id="UP000234530"/>
    </source>
</evidence>
<feature type="domain" description="ABC transporter" evidence="8">
    <location>
        <begin position="6"/>
        <end position="253"/>
    </location>
</feature>
<sequence>MALLEIRDLNVRFATNDGEVKAVNGINLDVEPGDSLGIVGESGSGKSQLSFALMGLLAKNGRASGSVKFDGQEILNAAPKVLNKIRAEKIAMIFQDPMTSLNPYMRVADQMAEVLTLHKGMSKRDAVAESVRMLDAVKIPDAQGRIRLYPHEFSGGMRQRVMIAMALLCRPQLLIADEPTTALDVTVQAQIMQLLAELQREFGMAMILITHDLGVIAGSAERVAVMYGGRIRESAPVGPIFAEPTHPYTQGLLAAIPRVDQEGDELSAIPGSPPNMNHPPAGCAFEPRCPYRLARCAGEDPVLDLFAADRARACFATVADVRARRETVILSADEPAAAEAVEEAPEGDLPVEIIAGAGMAGTDSEVKQ</sequence>
<evidence type="ECO:0000256" key="1">
    <source>
        <dbReference type="ARBA" id="ARBA00004417"/>
    </source>
</evidence>
<dbReference type="RefSeq" id="WP_101751597.1">
    <property type="nucleotide sequence ID" value="NZ_CP025430.1"/>
</dbReference>
<gene>
    <name evidence="9" type="primary">oppD</name>
    <name evidence="9" type="ORF">CX676_04735</name>
</gene>
<dbReference type="PROSITE" id="PS00211">
    <property type="entry name" value="ABC_TRANSPORTER_1"/>
    <property type="match status" value="1"/>
</dbReference>
<dbReference type="Gene3D" id="3.40.50.300">
    <property type="entry name" value="P-loop containing nucleotide triphosphate hydrolases"/>
    <property type="match status" value="1"/>
</dbReference>
<dbReference type="OrthoDB" id="9802264at2"/>
<dbReference type="InterPro" id="IPR003593">
    <property type="entry name" value="AAA+_ATPase"/>
</dbReference>
<dbReference type="GO" id="GO:0055085">
    <property type="term" value="P:transmembrane transport"/>
    <property type="evidence" value="ECO:0007669"/>
    <property type="project" value="UniProtKB-ARBA"/>
</dbReference>
<dbReference type="Pfam" id="PF00005">
    <property type="entry name" value="ABC_tran"/>
    <property type="match status" value="1"/>
</dbReference>
<dbReference type="PANTHER" id="PTHR43297">
    <property type="entry name" value="OLIGOPEPTIDE TRANSPORT ATP-BINDING PROTEIN APPD"/>
    <property type="match status" value="1"/>
</dbReference>
<dbReference type="SMART" id="SM00382">
    <property type="entry name" value="AAA"/>
    <property type="match status" value="1"/>
</dbReference>
<dbReference type="InterPro" id="IPR003439">
    <property type="entry name" value="ABC_transporter-like_ATP-bd"/>
</dbReference>
<organism evidence="9 10">
    <name type="scientific">Paracoccus zhejiangensis</name>
    <dbReference type="NCBI Taxonomy" id="1077935"/>
    <lineage>
        <taxon>Bacteria</taxon>
        <taxon>Pseudomonadati</taxon>
        <taxon>Pseudomonadota</taxon>
        <taxon>Alphaproteobacteria</taxon>
        <taxon>Rhodobacterales</taxon>
        <taxon>Paracoccaceae</taxon>
        <taxon>Paracoccus</taxon>
    </lineage>
</organism>
<dbReference type="PROSITE" id="PS50893">
    <property type="entry name" value="ABC_TRANSPORTER_2"/>
    <property type="match status" value="1"/>
</dbReference>
<dbReference type="GO" id="GO:0005886">
    <property type="term" value="C:plasma membrane"/>
    <property type="evidence" value="ECO:0007669"/>
    <property type="project" value="UniProtKB-SubCell"/>
</dbReference>
<dbReference type="EMBL" id="CP025430">
    <property type="protein sequence ID" value="AUH63555.1"/>
    <property type="molecule type" value="Genomic_DNA"/>
</dbReference>
<keyword evidence="4" id="KW-1003">Cell membrane</keyword>
<dbReference type="Pfam" id="PF08352">
    <property type="entry name" value="oligo_HPY"/>
    <property type="match status" value="1"/>
</dbReference>
<dbReference type="GO" id="GO:0015833">
    <property type="term" value="P:peptide transport"/>
    <property type="evidence" value="ECO:0007669"/>
    <property type="project" value="InterPro"/>
</dbReference>
<dbReference type="SUPFAM" id="SSF52540">
    <property type="entry name" value="P-loop containing nucleoside triphosphate hydrolases"/>
    <property type="match status" value="1"/>
</dbReference>
<evidence type="ECO:0000256" key="7">
    <source>
        <dbReference type="ARBA" id="ARBA00023136"/>
    </source>
</evidence>
<dbReference type="InterPro" id="IPR027417">
    <property type="entry name" value="P-loop_NTPase"/>
</dbReference>
<protein>
    <submittedName>
        <fullName evidence="9">ABC transporter ATP-binding protein</fullName>
    </submittedName>
</protein>
<dbReference type="CDD" id="cd03257">
    <property type="entry name" value="ABC_NikE_OppD_transporters"/>
    <property type="match status" value="1"/>
</dbReference>
<evidence type="ECO:0000256" key="4">
    <source>
        <dbReference type="ARBA" id="ARBA00022475"/>
    </source>
</evidence>
<dbReference type="KEGG" id="pzh:CX676_04735"/>
<evidence type="ECO:0000256" key="6">
    <source>
        <dbReference type="ARBA" id="ARBA00022840"/>
    </source>
</evidence>
<comment type="similarity">
    <text evidence="2">Belongs to the ABC transporter superfamily.</text>
</comment>
<evidence type="ECO:0000259" key="8">
    <source>
        <dbReference type="PROSITE" id="PS50893"/>
    </source>
</evidence>
<keyword evidence="10" id="KW-1185">Reference proteome</keyword>
<accession>A0A2H5EW75</accession>
<dbReference type="FunFam" id="3.40.50.300:FF:000016">
    <property type="entry name" value="Oligopeptide ABC transporter ATP-binding component"/>
    <property type="match status" value="1"/>
</dbReference>
<dbReference type="NCBIfam" id="TIGR01727">
    <property type="entry name" value="oligo_HPY"/>
    <property type="match status" value="1"/>
</dbReference>
<proteinExistence type="inferred from homology"/>
<dbReference type="AlphaFoldDB" id="A0A2H5EW75"/>
<dbReference type="PANTHER" id="PTHR43297:SF7">
    <property type="entry name" value="D,D-DIPEPTIDE TRANSPORT ATP-BINDING PROTEIN DDPD-RELATED"/>
    <property type="match status" value="1"/>
</dbReference>
<reference evidence="9 10" key="1">
    <citation type="journal article" date="2013" name="Antonie Van Leeuwenhoek">
        <title>Paracoccus zhejiangensis sp. nov., isolated from activated sludge in wastewater-treatment system.</title>
        <authorList>
            <person name="Wu Z.G."/>
            <person name="Zhang D.F."/>
            <person name="Liu Y.L."/>
            <person name="Wang F."/>
            <person name="Jiang X."/>
            <person name="Li C."/>
            <person name="Li S.P."/>
            <person name="Hong Q."/>
            <person name="Li W.J."/>
        </authorList>
    </citation>
    <scope>NUCLEOTIDE SEQUENCE [LARGE SCALE GENOMIC DNA]</scope>
    <source>
        <strain evidence="9 10">J6</strain>
    </source>
</reference>
<evidence type="ECO:0000256" key="3">
    <source>
        <dbReference type="ARBA" id="ARBA00022448"/>
    </source>
</evidence>
<evidence type="ECO:0000256" key="5">
    <source>
        <dbReference type="ARBA" id="ARBA00022741"/>
    </source>
</evidence>
<evidence type="ECO:0000256" key="2">
    <source>
        <dbReference type="ARBA" id="ARBA00005417"/>
    </source>
</evidence>
<evidence type="ECO:0000313" key="9">
    <source>
        <dbReference type="EMBL" id="AUH63555.1"/>
    </source>
</evidence>
<keyword evidence="6 9" id="KW-0067">ATP-binding</keyword>
<comment type="subcellular location">
    <subcellularLocation>
        <location evidence="1">Cell inner membrane</location>
        <topology evidence="1">Peripheral membrane protein</topology>
    </subcellularLocation>
</comment>